<name>A0A199XRV1_9FLAO</name>
<comment type="caution">
    <text evidence="2">The sequence shown here is derived from an EMBL/GenBank/DDBJ whole genome shotgun (WGS) entry which is preliminary data.</text>
</comment>
<feature type="domain" description="AAA" evidence="1">
    <location>
        <begin position="3"/>
        <end position="178"/>
    </location>
</feature>
<organism evidence="2 3">
    <name type="scientific">Flavobacterium succinicans</name>
    <dbReference type="NCBI Taxonomy" id="29536"/>
    <lineage>
        <taxon>Bacteria</taxon>
        <taxon>Pseudomonadati</taxon>
        <taxon>Bacteroidota</taxon>
        <taxon>Flavobacteriia</taxon>
        <taxon>Flavobacteriales</taxon>
        <taxon>Flavobacteriaceae</taxon>
        <taxon>Flavobacterium</taxon>
    </lineage>
</organism>
<dbReference type="SUPFAM" id="SSF52540">
    <property type="entry name" value="P-loop containing nucleoside triphosphate hydrolases"/>
    <property type="match status" value="1"/>
</dbReference>
<dbReference type="InterPro" id="IPR025669">
    <property type="entry name" value="AAA_dom"/>
</dbReference>
<accession>A0A199XRV1</accession>
<keyword evidence="2" id="KW-0378">Hydrolase</keyword>
<dbReference type="Pfam" id="PF13614">
    <property type="entry name" value="AAA_31"/>
    <property type="match status" value="1"/>
</dbReference>
<keyword evidence="3" id="KW-1185">Reference proteome</keyword>
<sequence>MGRIIAIANVKGGVGKTTTSINLAASFAVLEKRTLIIDADPQGNTTSSFGNLQNPNATSTLGLFNFYKENKIEPWATNSSNLYLVPTTIKLANLEIKGKNLYGTNHDLKLSLEYLKPKYDYIIIDCGPSLNFITTSFLCFADSVIIPIQCEYYALHGLTNLFSVIKTINKNYNPFLSIEGVLITMYDKRLNFSTLIVNEIIKNFQSLVFSTMIPRNVKLSESQSLEKTIIEYDATCIGAKKYLSLASEIIENNKNVNKFNLGKNLNQILEESNKNSDLSAIFEELPINKSRESFNLYSDNFNKLKGLNKTDISNIFGESFNDKHSNVWMYRLTDNGNLFQKKYLYLYFENNKVENVSATYFKKTDV</sequence>
<reference evidence="2 3" key="1">
    <citation type="submission" date="2016-06" db="EMBL/GenBank/DDBJ databases">
        <title>Draft genome sequence of Flavobacterium succinicans strain DD5b.</title>
        <authorList>
            <person name="Poehlein A."/>
            <person name="Daniel R."/>
            <person name="Simeonova D.D."/>
        </authorList>
    </citation>
    <scope>NUCLEOTIDE SEQUENCE [LARGE SCALE GENOMIC DNA]</scope>
    <source>
        <strain evidence="2 3">DD5b</strain>
    </source>
</reference>
<dbReference type="AlphaFoldDB" id="A0A199XRV1"/>
<dbReference type="OrthoDB" id="9815116at2"/>
<dbReference type="Proteomes" id="UP000093807">
    <property type="component" value="Unassembled WGS sequence"/>
</dbReference>
<dbReference type="EC" id="3.6.-.-" evidence="2"/>
<evidence type="ECO:0000259" key="1">
    <source>
        <dbReference type="Pfam" id="PF13614"/>
    </source>
</evidence>
<dbReference type="RefSeq" id="WP_064714976.1">
    <property type="nucleotide sequence ID" value="NZ_JMTM01000035.1"/>
</dbReference>
<dbReference type="PATRIC" id="fig|29536.5.peg.1197"/>
<gene>
    <name evidence="2" type="primary">soj_2</name>
    <name evidence="2" type="ORF">FLB_11350</name>
</gene>
<dbReference type="CDD" id="cd02042">
    <property type="entry name" value="ParAB_family"/>
    <property type="match status" value="1"/>
</dbReference>
<protein>
    <submittedName>
        <fullName evidence="2">Sporulation initiation inhibitor protein Soj</fullName>
        <ecNumber evidence="2">3.6.-.-</ecNumber>
    </submittedName>
</protein>
<dbReference type="PANTHER" id="PTHR13696">
    <property type="entry name" value="P-LOOP CONTAINING NUCLEOSIDE TRIPHOSPHATE HYDROLASE"/>
    <property type="match status" value="1"/>
</dbReference>
<dbReference type="PANTHER" id="PTHR13696:SF52">
    <property type="entry name" value="PARA FAMILY PROTEIN CT_582"/>
    <property type="match status" value="1"/>
</dbReference>
<dbReference type="InterPro" id="IPR027417">
    <property type="entry name" value="P-loop_NTPase"/>
</dbReference>
<dbReference type="Gene3D" id="3.40.50.300">
    <property type="entry name" value="P-loop containing nucleotide triphosphate hydrolases"/>
    <property type="match status" value="1"/>
</dbReference>
<dbReference type="GO" id="GO:0016787">
    <property type="term" value="F:hydrolase activity"/>
    <property type="evidence" value="ECO:0007669"/>
    <property type="project" value="UniProtKB-KW"/>
</dbReference>
<evidence type="ECO:0000313" key="2">
    <source>
        <dbReference type="EMBL" id="OAZ04142.1"/>
    </source>
</evidence>
<proteinExistence type="predicted"/>
<evidence type="ECO:0000313" key="3">
    <source>
        <dbReference type="Proteomes" id="UP000093807"/>
    </source>
</evidence>
<dbReference type="EMBL" id="JMTM01000035">
    <property type="protein sequence ID" value="OAZ04142.1"/>
    <property type="molecule type" value="Genomic_DNA"/>
</dbReference>
<dbReference type="InterPro" id="IPR050678">
    <property type="entry name" value="DNA_Partitioning_ATPase"/>
</dbReference>
<dbReference type="FunFam" id="3.40.50.300:FF:000285">
    <property type="entry name" value="Sporulation initiation inhibitor Soj"/>
    <property type="match status" value="1"/>
</dbReference>